<feature type="domain" description="Reverse transcriptase Ty1/copia-type" evidence="2">
    <location>
        <begin position="122"/>
        <end position="163"/>
    </location>
</feature>
<dbReference type="InterPro" id="IPR057670">
    <property type="entry name" value="SH3_retrovirus"/>
</dbReference>
<dbReference type="Pfam" id="PF25597">
    <property type="entry name" value="SH3_retrovirus"/>
    <property type="match status" value="1"/>
</dbReference>
<evidence type="ECO:0000256" key="1">
    <source>
        <dbReference type="SAM" id="MobiDB-lite"/>
    </source>
</evidence>
<gene>
    <name evidence="4" type="ORF">LIER_27277</name>
</gene>
<dbReference type="AlphaFoldDB" id="A0AAV3RFI6"/>
<evidence type="ECO:0000259" key="2">
    <source>
        <dbReference type="Pfam" id="PF07727"/>
    </source>
</evidence>
<protein>
    <recommendedName>
        <fullName evidence="6">Reverse transcriptase Ty1/copia-type domain-containing protein</fullName>
    </recommendedName>
</protein>
<evidence type="ECO:0000313" key="4">
    <source>
        <dbReference type="EMBL" id="GAA0173718.1"/>
    </source>
</evidence>
<name>A0AAV3RFI6_LITER</name>
<feature type="domain" description="Retroviral polymerase SH3-like" evidence="3">
    <location>
        <begin position="2"/>
        <end position="41"/>
    </location>
</feature>
<sequence>MYVLGYADGVKGYRLCDPIARKVIISRGVIFAKDKLQKEDINDSTERKNSETTTVNVENKSQQQDSSEEELVHENQEPTESGDPPVETESPEIRRSSRLTRRPDTSLWMTAMQEEIEALHKNKTWDLVPLPQGRKPIDSKWVYKIKRHNNDQVEHYRARLIVK</sequence>
<dbReference type="InterPro" id="IPR013103">
    <property type="entry name" value="RVT_2"/>
</dbReference>
<evidence type="ECO:0000259" key="3">
    <source>
        <dbReference type="Pfam" id="PF25597"/>
    </source>
</evidence>
<dbReference type="Pfam" id="PF07727">
    <property type="entry name" value="RVT_2"/>
    <property type="match status" value="1"/>
</dbReference>
<feature type="compositionally biased region" description="Polar residues" evidence="1">
    <location>
        <begin position="51"/>
        <end position="65"/>
    </location>
</feature>
<comment type="caution">
    <text evidence="4">The sequence shown here is derived from an EMBL/GenBank/DDBJ whole genome shotgun (WGS) entry which is preliminary data.</text>
</comment>
<feature type="region of interest" description="Disordered" evidence="1">
    <location>
        <begin position="41"/>
        <end position="104"/>
    </location>
</feature>
<evidence type="ECO:0000313" key="5">
    <source>
        <dbReference type="Proteomes" id="UP001454036"/>
    </source>
</evidence>
<accession>A0AAV3RFI6</accession>
<reference evidence="4 5" key="1">
    <citation type="submission" date="2024-01" db="EMBL/GenBank/DDBJ databases">
        <title>The complete chloroplast genome sequence of Lithospermum erythrorhizon: insights into the phylogenetic relationship among Boraginaceae species and the maternal lineages of purple gromwells.</title>
        <authorList>
            <person name="Okada T."/>
            <person name="Watanabe K."/>
        </authorList>
    </citation>
    <scope>NUCLEOTIDE SEQUENCE [LARGE SCALE GENOMIC DNA]</scope>
</reference>
<proteinExistence type="predicted"/>
<feature type="compositionally biased region" description="Basic and acidic residues" evidence="1">
    <location>
        <begin position="41"/>
        <end position="50"/>
    </location>
</feature>
<evidence type="ECO:0008006" key="6">
    <source>
        <dbReference type="Google" id="ProtNLM"/>
    </source>
</evidence>
<organism evidence="4 5">
    <name type="scientific">Lithospermum erythrorhizon</name>
    <name type="common">Purple gromwell</name>
    <name type="synonym">Lithospermum officinale var. erythrorhizon</name>
    <dbReference type="NCBI Taxonomy" id="34254"/>
    <lineage>
        <taxon>Eukaryota</taxon>
        <taxon>Viridiplantae</taxon>
        <taxon>Streptophyta</taxon>
        <taxon>Embryophyta</taxon>
        <taxon>Tracheophyta</taxon>
        <taxon>Spermatophyta</taxon>
        <taxon>Magnoliopsida</taxon>
        <taxon>eudicotyledons</taxon>
        <taxon>Gunneridae</taxon>
        <taxon>Pentapetalae</taxon>
        <taxon>asterids</taxon>
        <taxon>lamiids</taxon>
        <taxon>Boraginales</taxon>
        <taxon>Boraginaceae</taxon>
        <taxon>Boraginoideae</taxon>
        <taxon>Lithospermeae</taxon>
        <taxon>Lithospermum</taxon>
    </lineage>
</organism>
<dbReference type="EMBL" id="BAABME010008738">
    <property type="protein sequence ID" value="GAA0173718.1"/>
    <property type="molecule type" value="Genomic_DNA"/>
</dbReference>
<keyword evidence="5" id="KW-1185">Reference proteome</keyword>
<dbReference type="Proteomes" id="UP001454036">
    <property type="component" value="Unassembled WGS sequence"/>
</dbReference>